<comment type="caution">
    <text evidence="2">The sequence shown here is derived from an EMBL/GenBank/DDBJ whole genome shotgun (WGS) entry which is preliminary data.</text>
</comment>
<name>A0A9P6CPZ0_9AGAR</name>
<dbReference type="OrthoDB" id="2142040at2759"/>
<evidence type="ECO:0000256" key="1">
    <source>
        <dbReference type="SAM" id="MobiDB-lite"/>
    </source>
</evidence>
<dbReference type="AlphaFoldDB" id="A0A9P6CPZ0"/>
<gene>
    <name evidence="2" type="ORF">BDZ94DRAFT_1247216</name>
</gene>
<dbReference type="InterPro" id="IPR006616">
    <property type="entry name" value="DM9_repeat"/>
</dbReference>
<protein>
    <submittedName>
        <fullName evidence="2">Uncharacterized protein</fullName>
    </submittedName>
</protein>
<feature type="region of interest" description="Disordered" evidence="1">
    <location>
        <begin position="1"/>
        <end position="156"/>
    </location>
</feature>
<feature type="compositionally biased region" description="Basic and acidic residues" evidence="1">
    <location>
        <begin position="30"/>
        <end position="89"/>
    </location>
</feature>
<dbReference type="PANTHER" id="PTHR31649:SF1">
    <property type="entry name" value="FARNESOIC ACID O-METHYL TRANSFERASE DOMAIN-CONTAINING PROTEIN"/>
    <property type="match status" value="1"/>
</dbReference>
<dbReference type="EMBL" id="MU150234">
    <property type="protein sequence ID" value="KAF9468113.1"/>
    <property type="molecule type" value="Genomic_DNA"/>
</dbReference>
<organism evidence="2 3">
    <name type="scientific">Collybia nuda</name>
    <dbReference type="NCBI Taxonomy" id="64659"/>
    <lineage>
        <taxon>Eukaryota</taxon>
        <taxon>Fungi</taxon>
        <taxon>Dikarya</taxon>
        <taxon>Basidiomycota</taxon>
        <taxon>Agaricomycotina</taxon>
        <taxon>Agaricomycetes</taxon>
        <taxon>Agaricomycetidae</taxon>
        <taxon>Agaricales</taxon>
        <taxon>Tricholomatineae</taxon>
        <taxon>Clitocybaceae</taxon>
        <taxon>Collybia</taxon>
    </lineage>
</organism>
<accession>A0A9P6CPZ0</accession>
<dbReference type="SMART" id="SM00696">
    <property type="entry name" value="DM9"/>
    <property type="match status" value="1"/>
</dbReference>
<evidence type="ECO:0000313" key="3">
    <source>
        <dbReference type="Proteomes" id="UP000807353"/>
    </source>
</evidence>
<proteinExistence type="predicted"/>
<evidence type="ECO:0000313" key="2">
    <source>
        <dbReference type="EMBL" id="KAF9468113.1"/>
    </source>
</evidence>
<dbReference type="Pfam" id="PF11901">
    <property type="entry name" value="DM9"/>
    <property type="match status" value="1"/>
</dbReference>
<dbReference type="PANTHER" id="PTHR31649">
    <property type="entry name" value="AGAP009604-PA"/>
    <property type="match status" value="1"/>
</dbReference>
<keyword evidence="3" id="KW-1185">Reference proteome</keyword>
<sequence length="308" mass="33652">MSPRRKSIDSSGSSGEESGDSRGYKKDKKDKKDKDKKDKDKSSKDKDKKDKDKDKKDKDKKDKDKSEKKDHKDKDKKDKDKDVKAHKDIAGSGFSANPQAPMYGYRDGGDQQFSSPPIVPPHFDASRSPGFSDAPPPFPGTPSAPHVQTGAPPPPSGYRLPLSTTEVFADPYQTGQPPFWDADGTSPIFIGSALFETSVHPCKIGPHLQPFVSVAWGGSEHGHHGRYDLLPFVPETMEWVVTSYGRIPPGRRPIEGGYEENGAKLYHGAAVINGIRIPGKAGEHLSGCNVAFGGSEVAMTDHEILCWR</sequence>
<dbReference type="Proteomes" id="UP000807353">
    <property type="component" value="Unassembled WGS sequence"/>
</dbReference>
<reference evidence="2" key="1">
    <citation type="submission" date="2020-11" db="EMBL/GenBank/DDBJ databases">
        <authorList>
            <consortium name="DOE Joint Genome Institute"/>
            <person name="Ahrendt S."/>
            <person name="Riley R."/>
            <person name="Andreopoulos W."/>
            <person name="Labutti K."/>
            <person name="Pangilinan J."/>
            <person name="Ruiz-Duenas F.J."/>
            <person name="Barrasa J.M."/>
            <person name="Sanchez-Garcia M."/>
            <person name="Camarero S."/>
            <person name="Miyauchi S."/>
            <person name="Serrano A."/>
            <person name="Linde D."/>
            <person name="Babiker R."/>
            <person name="Drula E."/>
            <person name="Ayuso-Fernandez I."/>
            <person name="Pacheco R."/>
            <person name="Padilla G."/>
            <person name="Ferreira P."/>
            <person name="Barriuso J."/>
            <person name="Kellner H."/>
            <person name="Castanera R."/>
            <person name="Alfaro M."/>
            <person name="Ramirez L."/>
            <person name="Pisabarro A.G."/>
            <person name="Kuo A."/>
            <person name="Tritt A."/>
            <person name="Lipzen A."/>
            <person name="He G."/>
            <person name="Yan M."/>
            <person name="Ng V."/>
            <person name="Cullen D."/>
            <person name="Martin F."/>
            <person name="Rosso M.-N."/>
            <person name="Henrissat B."/>
            <person name="Hibbett D."/>
            <person name="Martinez A.T."/>
            <person name="Grigoriev I.V."/>
        </authorList>
    </citation>
    <scope>NUCLEOTIDE SEQUENCE</scope>
    <source>
        <strain evidence="2">CBS 247.69</strain>
    </source>
</reference>